<dbReference type="InterPro" id="IPR013083">
    <property type="entry name" value="Znf_RING/FYVE/PHD"/>
</dbReference>
<evidence type="ECO:0000313" key="2">
    <source>
        <dbReference type="EMBL" id="KAG2498716.1"/>
    </source>
</evidence>
<organism evidence="2 3">
    <name type="scientific">Edaphochlamys debaryana</name>
    <dbReference type="NCBI Taxonomy" id="47281"/>
    <lineage>
        <taxon>Eukaryota</taxon>
        <taxon>Viridiplantae</taxon>
        <taxon>Chlorophyta</taxon>
        <taxon>core chlorophytes</taxon>
        <taxon>Chlorophyceae</taxon>
        <taxon>CS clade</taxon>
        <taxon>Chlamydomonadales</taxon>
        <taxon>Chlamydomonadales incertae sedis</taxon>
        <taxon>Edaphochlamys</taxon>
    </lineage>
</organism>
<keyword evidence="3" id="KW-1185">Reference proteome</keyword>
<accession>A0A836C344</accession>
<dbReference type="Pfam" id="PF13920">
    <property type="entry name" value="zf-C3HC4_3"/>
    <property type="match status" value="1"/>
</dbReference>
<gene>
    <name evidence="2" type="ORF">HYH03_003456</name>
</gene>
<evidence type="ECO:0008006" key="4">
    <source>
        <dbReference type="Google" id="ProtNLM"/>
    </source>
</evidence>
<feature type="region of interest" description="Disordered" evidence="1">
    <location>
        <begin position="90"/>
        <end position="117"/>
    </location>
</feature>
<dbReference type="EMBL" id="JAEHOE010000009">
    <property type="protein sequence ID" value="KAG2498716.1"/>
    <property type="molecule type" value="Genomic_DNA"/>
</dbReference>
<dbReference type="Gene3D" id="3.30.40.10">
    <property type="entry name" value="Zinc/RING finger domain, C3HC4 (zinc finger)"/>
    <property type="match status" value="1"/>
</dbReference>
<comment type="caution">
    <text evidence="2">The sequence shown here is derived from an EMBL/GenBank/DDBJ whole genome shotgun (WGS) entry which is preliminary data.</text>
</comment>
<reference evidence="2" key="1">
    <citation type="journal article" date="2020" name="bioRxiv">
        <title>Comparative genomics of Chlamydomonas.</title>
        <authorList>
            <person name="Craig R.J."/>
            <person name="Hasan A.R."/>
            <person name="Ness R.W."/>
            <person name="Keightley P.D."/>
        </authorList>
    </citation>
    <scope>NUCLEOTIDE SEQUENCE</scope>
    <source>
        <strain evidence="2">CCAP 11/70</strain>
    </source>
</reference>
<evidence type="ECO:0000256" key="1">
    <source>
        <dbReference type="SAM" id="MobiDB-lite"/>
    </source>
</evidence>
<name>A0A836C344_9CHLO</name>
<evidence type="ECO:0000313" key="3">
    <source>
        <dbReference type="Proteomes" id="UP000612055"/>
    </source>
</evidence>
<dbReference type="Proteomes" id="UP000612055">
    <property type="component" value="Unassembled WGS sequence"/>
</dbReference>
<sequence length="182" mass="18828">MLGIHYSPDAGAYPYGTLVTPNTTYVYPIATDEDLLWMAADALALGAASGLPAELPLGPAACRQFRRAAAAVTGREVSELCRAEDAVLAAEHPDGPGSPPPVLTPREPQPSGATAAATDSAAEGRGECCVCMAARATQGFVHESAIHVCVCEACEEDLRARGQLACPVCRQPFSSVKMAVST</sequence>
<protein>
    <recommendedName>
        <fullName evidence="4">RING-type domain-containing protein</fullName>
    </recommendedName>
</protein>
<proteinExistence type="predicted"/>
<dbReference type="AlphaFoldDB" id="A0A836C344"/>